<feature type="domain" description="HAMP" evidence="11">
    <location>
        <begin position="165"/>
        <end position="217"/>
    </location>
</feature>
<sequence>MRRRILGVALRSVLIAVLLLGLPLALVLDRLTVGRAQAQLEALALRSAVFVPQKAGDPPELPAVSPGQEVAVYDVHGRRTAGVGPDQLDAPSLAALGGRPTTTTIDGDIVAVVPVSADERVYALVRAATEQPRVQQQVWMQWGLLAGGCLAAGLGAAAFAARASRRLATPVAALARMAEQIGEGDFTPRNSPSGVVELDTAASALSATAHRLGELIERERSFSRTASHQLRTPLTQLQLELEAGLEAGGRELEQAASTALESIEQLSQTIDDVLALPQTRAAAAPFDIVALVRASADEWRGPLAAEARPLAVRAPATLDVAASPAAVRQILHVLLDNAFRHGKGAVTLAVRETLDVVAVDVTDEGDSPPHRWGQASLGLSLARTLAEADGGRLYAAAANGLTSVTVLLPGAPP</sequence>
<accession>A0ABW3VUG8</accession>
<dbReference type="PANTHER" id="PTHR45436">
    <property type="entry name" value="SENSOR HISTIDINE KINASE YKOH"/>
    <property type="match status" value="1"/>
</dbReference>
<dbReference type="RefSeq" id="WP_367917800.1">
    <property type="nucleotide sequence ID" value="NZ_BAABAC010000005.1"/>
</dbReference>
<dbReference type="InterPro" id="IPR036890">
    <property type="entry name" value="HATPase_C_sf"/>
</dbReference>
<dbReference type="EC" id="2.7.13.3" evidence="3"/>
<dbReference type="InterPro" id="IPR050428">
    <property type="entry name" value="TCS_sensor_his_kinase"/>
</dbReference>
<proteinExistence type="predicted"/>
<dbReference type="InterPro" id="IPR003594">
    <property type="entry name" value="HATPase_dom"/>
</dbReference>
<evidence type="ECO:0000256" key="7">
    <source>
        <dbReference type="ARBA" id="ARBA00022777"/>
    </source>
</evidence>
<dbReference type="Gene3D" id="3.30.565.10">
    <property type="entry name" value="Histidine kinase-like ATPase, C-terminal domain"/>
    <property type="match status" value="1"/>
</dbReference>
<dbReference type="InterPro" id="IPR005467">
    <property type="entry name" value="His_kinase_dom"/>
</dbReference>
<dbReference type="InterPro" id="IPR036097">
    <property type="entry name" value="HisK_dim/P_sf"/>
</dbReference>
<evidence type="ECO:0000256" key="5">
    <source>
        <dbReference type="ARBA" id="ARBA00022679"/>
    </source>
</evidence>
<dbReference type="InterPro" id="IPR003660">
    <property type="entry name" value="HAMP_dom"/>
</dbReference>
<keyword evidence="7 12" id="KW-0418">Kinase</keyword>
<reference evidence="13" key="1">
    <citation type="journal article" date="2019" name="Int. J. Syst. Evol. Microbiol.">
        <title>The Global Catalogue of Microorganisms (GCM) 10K type strain sequencing project: providing services to taxonomists for standard genome sequencing and annotation.</title>
        <authorList>
            <consortium name="The Broad Institute Genomics Platform"/>
            <consortium name="The Broad Institute Genome Sequencing Center for Infectious Disease"/>
            <person name="Wu L."/>
            <person name="Ma J."/>
        </authorList>
    </citation>
    <scope>NUCLEOTIDE SEQUENCE [LARGE SCALE GENOMIC DNA]</scope>
    <source>
        <strain evidence="13">CCUG 52478</strain>
    </source>
</reference>
<name>A0ABW3VUG8_9ACTN</name>
<dbReference type="EMBL" id="JBHTLX010000005">
    <property type="protein sequence ID" value="MFD1246721.1"/>
    <property type="molecule type" value="Genomic_DNA"/>
</dbReference>
<dbReference type="SMART" id="SM00387">
    <property type="entry name" value="HATPase_c"/>
    <property type="match status" value="1"/>
</dbReference>
<dbReference type="SMART" id="SM00304">
    <property type="entry name" value="HAMP"/>
    <property type="match status" value="1"/>
</dbReference>
<evidence type="ECO:0000256" key="2">
    <source>
        <dbReference type="ARBA" id="ARBA00004236"/>
    </source>
</evidence>
<dbReference type="SUPFAM" id="SSF55874">
    <property type="entry name" value="ATPase domain of HSP90 chaperone/DNA topoisomerase II/histidine kinase"/>
    <property type="match status" value="1"/>
</dbReference>
<dbReference type="Pfam" id="PF00672">
    <property type="entry name" value="HAMP"/>
    <property type="match status" value="1"/>
</dbReference>
<keyword evidence="8" id="KW-0472">Membrane</keyword>
<dbReference type="PANTHER" id="PTHR45436:SF5">
    <property type="entry name" value="SENSOR HISTIDINE KINASE TRCS"/>
    <property type="match status" value="1"/>
</dbReference>
<comment type="catalytic activity">
    <reaction evidence="1">
        <text>ATP + protein L-histidine = ADP + protein N-phospho-L-histidine.</text>
        <dbReference type="EC" id="2.7.13.3"/>
    </reaction>
</comment>
<evidence type="ECO:0000313" key="13">
    <source>
        <dbReference type="Proteomes" id="UP001597229"/>
    </source>
</evidence>
<evidence type="ECO:0000313" key="12">
    <source>
        <dbReference type="EMBL" id="MFD1246721.1"/>
    </source>
</evidence>
<evidence type="ECO:0000259" key="11">
    <source>
        <dbReference type="PROSITE" id="PS50885"/>
    </source>
</evidence>
<feature type="domain" description="Histidine kinase" evidence="10">
    <location>
        <begin position="225"/>
        <end position="412"/>
    </location>
</feature>
<evidence type="ECO:0000256" key="6">
    <source>
        <dbReference type="ARBA" id="ARBA00022692"/>
    </source>
</evidence>
<evidence type="ECO:0000256" key="1">
    <source>
        <dbReference type="ARBA" id="ARBA00000085"/>
    </source>
</evidence>
<keyword evidence="5" id="KW-0808">Transferase</keyword>
<protein>
    <recommendedName>
        <fullName evidence="3">histidine kinase</fullName>
        <ecNumber evidence="3">2.7.13.3</ecNumber>
    </recommendedName>
</protein>
<keyword evidence="6" id="KW-0812">Transmembrane</keyword>
<comment type="subcellular location">
    <subcellularLocation>
        <location evidence="2">Cell membrane</location>
    </subcellularLocation>
</comment>
<evidence type="ECO:0000256" key="8">
    <source>
        <dbReference type="ARBA" id="ARBA00022989"/>
    </source>
</evidence>
<dbReference type="Gene3D" id="1.10.287.130">
    <property type="match status" value="1"/>
</dbReference>
<dbReference type="PROSITE" id="PS50885">
    <property type="entry name" value="HAMP"/>
    <property type="match status" value="1"/>
</dbReference>
<dbReference type="Proteomes" id="UP001597229">
    <property type="component" value="Unassembled WGS sequence"/>
</dbReference>
<dbReference type="SMART" id="SM00388">
    <property type="entry name" value="HisKA"/>
    <property type="match status" value="1"/>
</dbReference>
<keyword evidence="8" id="KW-1133">Transmembrane helix</keyword>
<evidence type="ECO:0000256" key="4">
    <source>
        <dbReference type="ARBA" id="ARBA00022553"/>
    </source>
</evidence>
<dbReference type="SUPFAM" id="SSF47384">
    <property type="entry name" value="Homodimeric domain of signal transducing histidine kinase"/>
    <property type="match status" value="1"/>
</dbReference>
<gene>
    <name evidence="12" type="ORF">ACFQ3F_02865</name>
</gene>
<evidence type="ECO:0000256" key="3">
    <source>
        <dbReference type="ARBA" id="ARBA00012438"/>
    </source>
</evidence>
<organism evidence="12 13">
    <name type="scientific">Nocardioides ginsengisoli</name>
    <dbReference type="NCBI Taxonomy" id="363868"/>
    <lineage>
        <taxon>Bacteria</taxon>
        <taxon>Bacillati</taxon>
        <taxon>Actinomycetota</taxon>
        <taxon>Actinomycetes</taxon>
        <taxon>Propionibacteriales</taxon>
        <taxon>Nocardioidaceae</taxon>
        <taxon>Nocardioides</taxon>
    </lineage>
</organism>
<evidence type="ECO:0000256" key="9">
    <source>
        <dbReference type="ARBA" id="ARBA00023012"/>
    </source>
</evidence>
<keyword evidence="9" id="KW-0902">Two-component regulatory system</keyword>
<keyword evidence="4" id="KW-0597">Phosphoprotein</keyword>
<dbReference type="GO" id="GO:0016301">
    <property type="term" value="F:kinase activity"/>
    <property type="evidence" value="ECO:0007669"/>
    <property type="project" value="UniProtKB-KW"/>
</dbReference>
<dbReference type="Pfam" id="PF00512">
    <property type="entry name" value="HisKA"/>
    <property type="match status" value="1"/>
</dbReference>
<evidence type="ECO:0000259" key="10">
    <source>
        <dbReference type="PROSITE" id="PS50109"/>
    </source>
</evidence>
<keyword evidence="13" id="KW-1185">Reference proteome</keyword>
<dbReference type="InterPro" id="IPR003661">
    <property type="entry name" value="HisK_dim/P_dom"/>
</dbReference>
<dbReference type="PROSITE" id="PS50109">
    <property type="entry name" value="HIS_KIN"/>
    <property type="match status" value="1"/>
</dbReference>
<comment type="caution">
    <text evidence="12">The sequence shown here is derived from an EMBL/GenBank/DDBJ whole genome shotgun (WGS) entry which is preliminary data.</text>
</comment>
<dbReference type="CDD" id="cd00082">
    <property type="entry name" value="HisKA"/>
    <property type="match status" value="1"/>
</dbReference>